<dbReference type="EMBL" id="NBYX01000005">
    <property type="protein sequence ID" value="ORT86191.1"/>
    <property type="molecule type" value="Genomic_DNA"/>
</dbReference>
<proteinExistence type="predicted"/>
<dbReference type="Proteomes" id="UP000193146">
    <property type="component" value="Unassembled WGS sequence"/>
</dbReference>
<organism evidence="2 3">
    <name type="scientific">Burkholderia puraquae</name>
    <dbReference type="NCBI Taxonomy" id="1904757"/>
    <lineage>
        <taxon>Bacteria</taxon>
        <taxon>Pseudomonadati</taxon>
        <taxon>Pseudomonadota</taxon>
        <taxon>Betaproteobacteria</taxon>
        <taxon>Burkholderiales</taxon>
        <taxon>Burkholderiaceae</taxon>
        <taxon>Burkholderia</taxon>
        <taxon>Burkholderia cepacia complex</taxon>
    </lineage>
</organism>
<gene>
    <name evidence="2" type="ORF">B7G54_11975</name>
    <name evidence="1" type="ORF">LMG29660_02330</name>
</gene>
<dbReference type="AlphaFoldDB" id="A0A1X1PI89"/>
<evidence type="ECO:0000313" key="4">
    <source>
        <dbReference type="Proteomes" id="UP000494135"/>
    </source>
</evidence>
<reference evidence="1 4" key="2">
    <citation type="submission" date="2020-04" db="EMBL/GenBank/DDBJ databases">
        <authorList>
            <person name="De Canck E."/>
        </authorList>
    </citation>
    <scope>NUCLEOTIDE SEQUENCE [LARGE SCALE GENOMIC DNA]</scope>
    <source>
        <strain evidence="1 4">LMG 29660</strain>
    </source>
</reference>
<dbReference type="RefSeq" id="WP_085039298.1">
    <property type="nucleotide sequence ID" value="NZ_CADIKG010000004.1"/>
</dbReference>
<evidence type="ECO:0000313" key="1">
    <source>
        <dbReference type="EMBL" id="CAB3754521.1"/>
    </source>
</evidence>
<dbReference type="Proteomes" id="UP000494135">
    <property type="component" value="Unassembled WGS sequence"/>
</dbReference>
<evidence type="ECO:0000313" key="2">
    <source>
        <dbReference type="EMBL" id="ORT86191.1"/>
    </source>
</evidence>
<keyword evidence="3" id="KW-1185">Reference proteome</keyword>
<reference evidence="2 3" key="1">
    <citation type="submission" date="2017-04" db="EMBL/GenBank/DDBJ databases">
        <title>Burkholderia puraquae sp. nov., a novel Burkholderia cepacia complex species from hospital setting samples.</title>
        <authorList>
            <person name="Martina P."/>
            <person name="Leguizamon M."/>
            <person name="Prieto C."/>
            <person name="Sousa S."/>
            <person name="Montanaro P."/>
            <person name="Draghi W."/>
            <person name="Staembler M."/>
            <person name="Bettiol M."/>
            <person name="Figoli C."/>
            <person name="Palau J."/>
            <person name="Alvarez F."/>
            <person name="Benetti S."/>
            <person name="Anchat E."/>
            <person name="Vescina C."/>
            <person name="Ferreras J."/>
            <person name="Lasch P."/>
            <person name="Lagares A."/>
            <person name="Zorreguieta A."/>
            <person name="Yantorno O."/>
            <person name="Bosch A."/>
        </authorList>
    </citation>
    <scope>NUCLEOTIDE SEQUENCE [LARGE SCALE GENOMIC DNA]</scope>
    <source>
        <strain evidence="2 3">CAMPA 1040</strain>
    </source>
</reference>
<protein>
    <submittedName>
        <fullName evidence="2">Uncharacterized protein</fullName>
    </submittedName>
</protein>
<sequence length="97" mass="11321">MKREQWEEAGNSSDEFYSIEVLVGGLWTRIEMERIHTGDWFRYDVPREHEFFGLMFQAAGDAFEDHTGVHVKAAKVEPDRSRIKVGKALPDRPRAWV</sequence>
<accession>A0A1X1PI89</accession>
<name>A0A1X1PI89_9BURK</name>
<dbReference type="EMBL" id="CADIKG010000004">
    <property type="protein sequence ID" value="CAB3754521.1"/>
    <property type="molecule type" value="Genomic_DNA"/>
</dbReference>
<evidence type="ECO:0000313" key="3">
    <source>
        <dbReference type="Proteomes" id="UP000193146"/>
    </source>
</evidence>